<feature type="compositionally biased region" description="Polar residues" evidence="1">
    <location>
        <begin position="544"/>
        <end position="554"/>
    </location>
</feature>
<evidence type="ECO:0000256" key="1">
    <source>
        <dbReference type="SAM" id="MobiDB-lite"/>
    </source>
</evidence>
<accession>A0A2X0M662</accession>
<feature type="compositionally biased region" description="Polar residues" evidence="1">
    <location>
        <begin position="244"/>
        <end position="254"/>
    </location>
</feature>
<dbReference type="Proteomes" id="UP000249464">
    <property type="component" value="Unassembled WGS sequence"/>
</dbReference>
<keyword evidence="3" id="KW-1185">Reference proteome</keyword>
<feature type="compositionally biased region" description="Acidic residues" evidence="1">
    <location>
        <begin position="559"/>
        <end position="569"/>
    </location>
</feature>
<feature type="region of interest" description="Disordered" evidence="1">
    <location>
        <begin position="540"/>
        <end position="569"/>
    </location>
</feature>
<feature type="compositionally biased region" description="Low complexity" evidence="1">
    <location>
        <begin position="217"/>
        <end position="236"/>
    </location>
</feature>
<feature type="region of interest" description="Disordered" evidence="1">
    <location>
        <begin position="217"/>
        <end position="254"/>
    </location>
</feature>
<feature type="compositionally biased region" description="Polar residues" evidence="1">
    <location>
        <begin position="364"/>
        <end position="376"/>
    </location>
</feature>
<protein>
    <submittedName>
        <fullName evidence="2">BQ5605_C001g00038 protein</fullName>
    </submittedName>
</protein>
<name>A0A2X0M662_9BASI</name>
<evidence type="ECO:0000313" key="2">
    <source>
        <dbReference type="EMBL" id="SGY43611.1"/>
    </source>
</evidence>
<feature type="region of interest" description="Disordered" evidence="1">
    <location>
        <begin position="167"/>
        <end position="199"/>
    </location>
</feature>
<feature type="region of interest" description="Disordered" evidence="1">
    <location>
        <begin position="495"/>
        <end position="514"/>
    </location>
</feature>
<dbReference type="AlphaFoldDB" id="A0A2X0M662"/>
<feature type="compositionally biased region" description="Low complexity" evidence="1">
    <location>
        <begin position="353"/>
        <end position="363"/>
    </location>
</feature>
<reference evidence="2 3" key="1">
    <citation type="submission" date="2016-11" db="EMBL/GenBank/DDBJ databases">
        <authorList>
            <person name="Jaros S."/>
            <person name="Januszkiewicz K."/>
            <person name="Wedrychowicz H."/>
        </authorList>
    </citation>
    <scope>NUCLEOTIDE SEQUENCE [LARGE SCALE GENOMIC DNA]</scope>
</reference>
<proteinExistence type="predicted"/>
<evidence type="ECO:0000313" key="3">
    <source>
        <dbReference type="Proteomes" id="UP000249464"/>
    </source>
</evidence>
<feature type="region of interest" description="Disordered" evidence="1">
    <location>
        <begin position="1"/>
        <end position="20"/>
    </location>
</feature>
<feature type="region of interest" description="Disordered" evidence="1">
    <location>
        <begin position="353"/>
        <end position="379"/>
    </location>
</feature>
<organism evidence="2 3">
    <name type="scientific">Microbotryum silenes-dioicae</name>
    <dbReference type="NCBI Taxonomy" id="796604"/>
    <lineage>
        <taxon>Eukaryota</taxon>
        <taxon>Fungi</taxon>
        <taxon>Dikarya</taxon>
        <taxon>Basidiomycota</taxon>
        <taxon>Pucciniomycotina</taxon>
        <taxon>Microbotryomycetes</taxon>
        <taxon>Microbotryales</taxon>
        <taxon>Microbotryaceae</taxon>
        <taxon>Microbotryum</taxon>
    </lineage>
</organism>
<sequence length="658" mass="70087">MSSISPRANAAPKRETYVPRHKQLLLNPALAQQRSLHVDHAEESANPGAASPRPPIKKLAIGQPILSFSSNPDVKLPKRTSTVVKPLKREGVDPSPVSTTGSEAAAHVAESSQIASTQARTSVVQVKRKAVPIYDASELSISTSTSTLSLSITAVSAAPRRHINDAESANLTGALDQRAVSAAPPSPMNRRTSRDNHGLGLDWVSSRLLTDPESMLRTRALSTSSSSQRRSLKNSSPPLLPFPTATSTSTPQRSSIDWQAYHQTVGAHESAAKPITRAATAGPAMDFVLGPDAYAHEDSPDARLQAWRKGMHDVEVEAKRARTQFKRNFESQKHSTSSFFSFRRPSASSGSWASSSAGLSSSSHDTPSTNASSPVDSSFPALPFKDGSGLYRRSSVASSASSSRPFALVSRRSGSVASSRESGVGVAPRRASLMFGADDTRRKSTIASKTRSTGVVGGEDSLLDVWVEMMGGEVQEFSEELAQLPFPSRKRSSVSAGSEFVGRPPVPSRTASVVSQEPTYGAEAIMTLYHALPPLVYASAGRHGSQSESSSAPTLSSDDGLDSESDVSEDWQSACSQLATCEPTLAENHADLTGFTWPTAKPAHATPTLPSTKSSFLSNALYHTSRSSSQQDFAANSRQFLAFESPITTRPCIVRRTT</sequence>
<dbReference type="EMBL" id="FQNC01000043">
    <property type="protein sequence ID" value="SGY43611.1"/>
    <property type="molecule type" value="Genomic_DNA"/>
</dbReference>
<gene>
    <name evidence="2" type="primary">BQ5605_C001g00038</name>
    <name evidence="2" type="ORF">BQ5605_C001G00038</name>
</gene>
<feature type="region of interest" description="Disordered" evidence="1">
    <location>
        <begin position="28"/>
        <end position="56"/>
    </location>
</feature>